<dbReference type="Proteomes" id="UP000198876">
    <property type="component" value="Unassembled WGS sequence"/>
</dbReference>
<name>A0A1I2WDN4_9EURY</name>
<proteinExistence type="predicted"/>
<organism evidence="2 3">
    <name type="scientific">Halopelagius inordinatus</name>
    <dbReference type="NCBI Taxonomy" id="553467"/>
    <lineage>
        <taxon>Archaea</taxon>
        <taxon>Methanobacteriati</taxon>
        <taxon>Methanobacteriota</taxon>
        <taxon>Stenosarchaea group</taxon>
        <taxon>Halobacteria</taxon>
        <taxon>Halobacteriales</taxon>
        <taxon>Haloferacaceae</taxon>
    </lineage>
</organism>
<dbReference type="AlphaFoldDB" id="A0A1I2WDN4"/>
<evidence type="ECO:0000313" key="2">
    <source>
        <dbReference type="EMBL" id="SFG99450.1"/>
    </source>
</evidence>
<evidence type="ECO:0000259" key="1">
    <source>
        <dbReference type="Pfam" id="PF25921"/>
    </source>
</evidence>
<dbReference type="OrthoDB" id="156620at2157"/>
<gene>
    <name evidence="2" type="ORF">SAMN04488063_3512</name>
</gene>
<dbReference type="STRING" id="553467.SAMN04488063_3512"/>
<evidence type="ECO:0000313" key="3">
    <source>
        <dbReference type="Proteomes" id="UP000198876"/>
    </source>
</evidence>
<dbReference type="RefSeq" id="WP_092893863.1">
    <property type="nucleotide sequence ID" value="NZ_FOOQ01000008.1"/>
</dbReference>
<accession>A0A1I2WDN4</accession>
<dbReference type="InterPro" id="IPR058273">
    <property type="entry name" value="DUF7967"/>
</dbReference>
<protein>
    <recommendedName>
        <fullName evidence="1">DUF7967 domain-containing protein</fullName>
    </recommendedName>
</protein>
<sequence>MADSEDDDTVRAWLVERSYDDRGLIVMVYATPDGERARRKELSATVMNQRGVAPTAATAIAAADLDEVTDDETRERYAAEVARMREKHDPDDEV</sequence>
<dbReference type="EMBL" id="FOOQ01000008">
    <property type="protein sequence ID" value="SFG99450.1"/>
    <property type="molecule type" value="Genomic_DNA"/>
</dbReference>
<reference evidence="3" key="1">
    <citation type="submission" date="2016-10" db="EMBL/GenBank/DDBJ databases">
        <authorList>
            <person name="Varghese N."/>
            <person name="Submissions S."/>
        </authorList>
    </citation>
    <scope>NUCLEOTIDE SEQUENCE [LARGE SCALE GENOMIC DNA]</scope>
    <source>
        <strain evidence="3">CGMCC 1.7739</strain>
    </source>
</reference>
<dbReference type="Pfam" id="PF25921">
    <property type="entry name" value="DUF7967"/>
    <property type="match status" value="1"/>
</dbReference>
<feature type="domain" description="DUF7967" evidence="1">
    <location>
        <begin position="7"/>
        <end position="94"/>
    </location>
</feature>
<keyword evidence="3" id="KW-1185">Reference proteome</keyword>